<evidence type="ECO:0000256" key="5">
    <source>
        <dbReference type="ARBA" id="ARBA00022825"/>
    </source>
</evidence>
<keyword evidence="4 7" id="KW-0378">Hydrolase</keyword>
<evidence type="ECO:0000256" key="4">
    <source>
        <dbReference type="ARBA" id="ARBA00022801"/>
    </source>
</evidence>
<feature type="chain" id="PRO_5003123467" description="Peptidase S8/S53 domain-containing protein" evidence="9">
    <location>
        <begin position="26"/>
        <end position="786"/>
    </location>
</feature>
<evidence type="ECO:0000259" key="10">
    <source>
        <dbReference type="Pfam" id="PF00082"/>
    </source>
</evidence>
<dbReference type="InterPro" id="IPR023828">
    <property type="entry name" value="Peptidase_S8_Ser-AS"/>
</dbReference>
<comment type="similarity">
    <text evidence="1 7">Belongs to the peptidase S8 family.</text>
</comment>
<evidence type="ECO:0000313" key="14">
    <source>
        <dbReference type="Proteomes" id="UP000001514"/>
    </source>
</evidence>
<dbReference type="PRINTS" id="PR00723">
    <property type="entry name" value="SUBTILISIN"/>
</dbReference>
<dbReference type="Gene3D" id="3.40.50.200">
    <property type="entry name" value="Peptidase S8/S53 domain"/>
    <property type="match status" value="1"/>
</dbReference>
<dbReference type="SUPFAM" id="SSF52743">
    <property type="entry name" value="Subtilisin-like"/>
    <property type="match status" value="1"/>
</dbReference>
<evidence type="ECO:0000313" key="13">
    <source>
        <dbReference type="EMBL" id="EFJ05926.1"/>
    </source>
</evidence>
<sequence>MALTAITAVPGLLFIILSILSSNKAAGIDDERQVLPLASFCIYLRLVLFLQIYIVYLGGKGSRQSLELVQRHSKILASVTSRQEVIIVYSYKHGFDGFAARMTAKQAKAIAGKPSQKALLPDDSILLLGSGLPDVVSVFPSKTLQLHTTRSWKFLETFSTGLLYSRSKLGEGADVIVGVLDTGIWPESASFSDDGMSSPPSRWKGFCNNTGVNSTQAVNCNNKIIGARFYNAESARDDEGHGSHTASTAGGSVVSNASMEGVASGTARGGLPSARLAVYKVCGSVGCFVSDILKAFDDAMNDGVDLLSLSLGGSPDSYDEDGIAIGAFHAIQHNITVVCSAGNSGPDESSVSNAAPWIVTVGASTIDRSISSDIYLRDGKTLRGTALSFQAQKKPPYSLVLGSSIPANKSIRASAASSCDPDSLNAKQVKNKIVVCQFDPNYASRRTIVTWLQQNKAAGAILINDFYADLASYFPLPTTIVKKAVGDQLLSYMNSTTTPVATLTPTVAETNNPAPVVAGFSSRGPNSIGQDIIKPDVTAPGVNILAAWSEIAPAYYENYDTAKPVYVKYNIISGTSMSCPHVTGALAMLKSAYPSWSPAALRSAIMTTATTQDDEKEGILDYDGSLSNPFGYGAGQIDPSRSLSPGLVYDTTPSDYVAYLCATGYSESKVRMITGSKNTTCSKKNSNLNYPSIAFPSLSGTQTTTRYLTSVDSSSSSSTYKVTVKTPSTLSVKVEPTTLTFSPGATLSFTVTVSSSSNGKSWQFGSIAWTDGRHTVSSPVAVKTKA</sequence>
<keyword evidence="8" id="KW-0812">Transmembrane</keyword>
<dbReference type="InterPro" id="IPR000209">
    <property type="entry name" value="Peptidase_S8/S53_dom"/>
</dbReference>
<dbReference type="AlphaFoldDB" id="D8TBN0"/>
<protein>
    <recommendedName>
        <fullName evidence="15">Peptidase S8/S53 domain-containing protein</fullName>
    </recommendedName>
</protein>
<dbReference type="EMBL" id="GL377711">
    <property type="protein sequence ID" value="EFJ05926.1"/>
    <property type="molecule type" value="Genomic_DNA"/>
</dbReference>
<dbReference type="CDD" id="cd02120">
    <property type="entry name" value="PA_subtilisin_like"/>
    <property type="match status" value="1"/>
</dbReference>
<dbReference type="InterPro" id="IPR010259">
    <property type="entry name" value="S8pro/Inhibitor_I9"/>
</dbReference>
<feature type="domain" description="Peptidase S8/S53" evidence="10">
    <location>
        <begin position="172"/>
        <end position="633"/>
    </location>
</feature>
<feature type="domain" description="Subtilisin-like protease fibronectin type-III" evidence="12">
    <location>
        <begin position="687"/>
        <end position="782"/>
    </location>
</feature>
<feature type="active site" description="Charge relay system" evidence="6 7">
    <location>
        <position position="181"/>
    </location>
</feature>
<evidence type="ECO:0000256" key="2">
    <source>
        <dbReference type="ARBA" id="ARBA00022670"/>
    </source>
</evidence>
<dbReference type="Proteomes" id="UP000001514">
    <property type="component" value="Unassembled WGS sequence"/>
</dbReference>
<keyword evidence="8" id="KW-1133">Transmembrane helix</keyword>
<dbReference type="eggNOG" id="ENOG502QUSK">
    <property type="taxonomic scope" value="Eukaryota"/>
</dbReference>
<dbReference type="PROSITE" id="PS51892">
    <property type="entry name" value="SUBTILASE"/>
    <property type="match status" value="1"/>
</dbReference>
<feature type="domain" description="Inhibitor I9" evidence="11">
    <location>
        <begin position="53"/>
        <end position="123"/>
    </location>
</feature>
<dbReference type="Gene3D" id="2.60.40.2310">
    <property type="match status" value="1"/>
</dbReference>
<keyword evidence="5 7" id="KW-0720">Serine protease</keyword>
<name>D8TBN0_SELML</name>
<accession>D8TBN0</accession>
<evidence type="ECO:0000256" key="9">
    <source>
        <dbReference type="SAM" id="SignalP"/>
    </source>
</evidence>
<keyword evidence="14" id="KW-1185">Reference proteome</keyword>
<dbReference type="Pfam" id="PF00082">
    <property type="entry name" value="Peptidase_S8"/>
    <property type="match status" value="1"/>
</dbReference>
<feature type="transmembrane region" description="Helical" evidence="8">
    <location>
        <begin position="37"/>
        <end position="56"/>
    </location>
</feature>
<evidence type="ECO:0000256" key="6">
    <source>
        <dbReference type="PIRSR" id="PIRSR615500-1"/>
    </source>
</evidence>
<keyword evidence="2 7" id="KW-0645">Protease</keyword>
<dbReference type="InterPro" id="IPR045051">
    <property type="entry name" value="SBT"/>
</dbReference>
<dbReference type="GO" id="GO:0006508">
    <property type="term" value="P:proteolysis"/>
    <property type="evidence" value="ECO:0007669"/>
    <property type="project" value="UniProtKB-KW"/>
</dbReference>
<gene>
    <name evidence="13" type="ORF">SELMODRAFT_187138</name>
</gene>
<dbReference type="FunFam" id="3.40.50.200:FF:000006">
    <property type="entry name" value="Subtilisin-like protease SBT1.5"/>
    <property type="match status" value="1"/>
</dbReference>
<dbReference type="PROSITE" id="PS00138">
    <property type="entry name" value="SUBTILASE_SER"/>
    <property type="match status" value="1"/>
</dbReference>
<evidence type="ECO:0000256" key="1">
    <source>
        <dbReference type="ARBA" id="ARBA00011073"/>
    </source>
</evidence>
<dbReference type="InterPro" id="IPR036852">
    <property type="entry name" value="Peptidase_S8/S53_dom_sf"/>
</dbReference>
<evidence type="ECO:0000259" key="11">
    <source>
        <dbReference type="Pfam" id="PF05922"/>
    </source>
</evidence>
<organism evidence="14">
    <name type="scientific">Selaginella moellendorffii</name>
    <name type="common">Spikemoss</name>
    <dbReference type="NCBI Taxonomy" id="88036"/>
    <lineage>
        <taxon>Eukaryota</taxon>
        <taxon>Viridiplantae</taxon>
        <taxon>Streptophyta</taxon>
        <taxon>Embryophyta</taxon>
        <taxon>Tracheophyta</taxon>
        <taxon>Lycopodiopsida</taxon>
        <taxon>Selaginellales</taxon>
        <taxon>Selaginellaceae</taxon>
        <taxon>Selaginella</taxon>
    </lineage>
</organism>
<dbReference type="Gene3D" id="3.30.70.80">
    <property type="entry name" value="Peptidase S8 propeptide/proteinase inhibitor I9"/>
    <property type="match status" value="1"/>
</dbReference>
<dbReference type="InterPro" id="IPR041469">
    <property type="entry name" value="Subtilisin-like_FN3"/>
</dbReference>
<keyword evidence="8" id="KW-0472">Membrane</keyword>
<dbReference type="InterPro" id="IPR037045">
    <property type="entry name" value="S8pro/Inhibitor_I9_sf"/>
</dbReference>
<dbReference type="HOGENOM" id="CLU_000625_4_4_1"/>
<feature type="active site" description="Charge relay system" evidence="6 7">
    <location>
        <position position="241"/>
    </location>
</feature>
<dbReference type="Pfam" id="PF17766">
    <property type="entry name" value="fn3_6"/>
    <property type="match status" value="1"/>
</dbReference>
<dbReference type="OMA" id="ICSGTHT"/>
<dbReference type="InParanoid" id="D8TBN0"/>
<feature type="active site" description="Charge relay system" evidence="6 7">
    <location>
        <position position="576"/>
    </location>
</feature>
<feature type="signal peptide" evidence="9">
    <location>
        <begin position="1"/>
        <end position="25"/>
    </location>
</feature>
<evidence type="ECO:0008006" key="15">
    <source>
        <dbReference type="Google" id="ProtNLM"/>
    </source>
</evidence>
<dbReference type="Gramene" id="EFJ05926">
    <property type="protein sequence ID" value="EFJ05926"/>
    <property type="gene ID" value="SELMODRAFT_187138"/>
</dbReference>
<dbReference type="PANTHER" id="PTHR10795">
    <property type="entry name" value="PROPROTEIN CONVERTASE SUBTILISIN/KEXIN"/>
    <property type="match status" value="1"/>
</dbReference>
<dbReference type="Gene3D" id="3.50.30.30">
    <property type="match status" value="1"/>
</dbReference>
<dbReference type="CDD" id="cd04852">
    <property type="entry name" value="Peptidases_S8_3"/>
    <property type="match status" value="1"/>
</dbReference>
<keyword evidence="3 9" id="KW-0732">Signal</keyword>
<reference evidence="13 14" key="1">
    <citation type="journal article" date="2011" name="Science">
        <title>The Selaginella genome identifies genetic changes associated with the evolution of vascular plants.</title>
        <authorList>
            <person name="Banks J.A."/>
            <person name="Nishiyama T."/>
            <person name="Hasebe M."/>
            <person name="Bowman J.L."/>
            <person name="Gribskov M."/>
            <person name="dePamphilis C."/>
            <person name="Albert V.A."/>
            <person name="Aono N."/>
            <person name="Aoyama T."/>
            <person name="Ambrose B.A."/>
            <person name="Ashton N.W."/>
            <person name="Axtell M.J."/>
            <person name="Barker E."/>
            <person name="Barker M.S."/>
            <person name="Bennetzen J.L."/>
            <person name="Bonawitz N.D."/>
            <person name="Chapple C."/>
            <person name="Cheng C."/>
            <person name="Correa L.G."/>
            <person name="Dacre M."/>
            <person name="DeBarry J."/>
            <person name="Dreyer I."/>
            <person name="Elias M."/>
            <person name="Engstrom E.M."/>
            <person name="Estelle M."/>
            <person name="Feng L."/>
            <person name="Finet C."/>
            <person name="Floyd S.K."/>
            <person name="Frommer W.B."/>
            <person name="Fujita T."/>
            <person name="Gramzow L."/>
            <person name="Gutensohn M."/>
            <person name="Harholt J."/>
            <person name="Hattori M."/>
            <person name="Heyl A."/>
            <person name="Hirai T."/>
            <person name="Hiwatashi Y."/>
            <person name="Ishikawa M."/>
            <person name="Iwata M."/>
            <person name="Karol K.G."/>
            <person name="Koehler B."/>
            <person name="Kolukisaoglu U."/>
            <person name="Kubo M."/>
            <person name="Kurata T."/>
            <person name="Lalonde S."/>
            <person name="Li K."/>
            <person name="Li Y."/>
            <person name="Litt A."/>
            <person name="Lyons E."/>
            <person name="Manning G."/>
            <person name="Maruyama T."/>
            <person name="Michael T.P."/>
            <person name="Mikami K."/>
            <person name="Miyazaki S."/>
            <person name="Morinaga S."/>
            <person name="Murata T."/>
            <person name="Mueller-Roeber B."/>
            <person name="Nelson D.R."/>
            <person name="Obara M."/>
            <person name="Oguri Y."/>
            <person name="Olmstead R.G."/>
            <person name="Onodera N."/>
            <person name="Petersen B.L."/>
            <person name="Pils B."/>
            <person name="Prigge M."/>
            <person name="Rensing S.A."/>
            <person name="Riano-Pachon D.M."/>
            <person name="Roberts A.W."/>
            <person name="Sato Y."/>
            <person name="Scheller H.V."/>
            <person name="Schulz B."/>
            <person name="Schulz C."/>
            <person name="Shakirov E.V."/>
            <person name="Shibagaki N."/>
            <person name="Shinohara N."/>
            <person name="Shippen D.E."/>
            <person name="Soerensen I."/>
            <person name="Sotooka R."/>
            <person name="Sugimoto N."/>
            <person name="Sugita M."/>
            <person name="Sumikawa N."/>
            <person name="Tanurdzic M."/>
            <person name="Theissen G."/>
            <person name="Ulvskov P."/>
            <person name="Wakazuki S."/>
            <person name="Weng J.K."/>
            <person name="Willats W.W."/>
            <person name="Wipf D."/>
            <person name="Wolf P.G."/>
            <person name="Yang L."/>
            <person name="Zimmer A.D."/>
            <person name="Zhu Q."/>
            <person name="Mitros T."/>
            <person name="Hellsten U."/>
            <person name="Loque D."/>
            <person name="Otillar R."/>
            <person name="Salamov A."/>
            <person name="Schmutz J."/>
            <person name="Shapiro H."/>
            <person name="Lindquist E."/>
            <person name="Lucas S."/>
            <person name="Rokhsar D."/>
            <person name="Grigoriev I.V."/>
        </authorList>
    </citation>
    <scope>NUCLEOTIDE SEQUENCE [LARGE SCALE GENOMIC DNA]</scope>
</reference>
<evidence type="ECO:0000259" key="12">
    <source>
        <dbReference type="Pfam" id="PF17766"/>
    </source>
</evidence>
<evidence type="ECO:0000256" key="3">
    <source>
        <dbReference type="ARBA" id="ARBA00022729"/>
    </source>
</evidence>
<dbReference type="GO" id="GO:0005576">
    <property type="term" value="C:extracellular region"/>
    <property type="evidence" value="ECO:0000318"/>
    <property type="project" value="GO_Central"/>
</dbReference>
<dbReference type="GO" id="GO:0004252">
    <property type="term" value="F:serine-type endopeptidase activity"/>
    <property type="evidence" value="ECO:0000318"/>
    <property type="project" value="GO_Central"/>
</dbReference>
<dbReference type="FunCoup" id="D8TBN0">
    <property type="interactions" value="450"/>
</dbReference>
<proteinExistence type="inferred from homology"/>
<dbReference type="InterPro" id="IPR015500">
    <property type="entry name" value="Peptidase_S8_subtilisin-rel"/>
</dbReference>
<dbReference type="Pfam" id="PF05922">
    <property type="entry name" value="Inhibitor_I9"/>
    <property type="match status" value="1"/>
</dbReference>
<evidence type="ECO:0000256" key="7">
    <source>
        <dbReference type="PROSITE-ProRule" id="PRU01240"/>
    </source>
</evidence>
<evidence type="ECO:0000256" key="8">
    <source>
        <dbReference type="SAM" id="Phobius"/>
    </source>
</evidence>
<dbReference type="InterPro" id="IPR034197">
    <property type="entry name" value="Peptidases_S8_3"/>
</dbReference>
<dbReference type="KEGG" id="smo:SELMODRAFT_187138"/>